<dbReference type="NCBIfam" id="NF009897">
    <property type="entry name" value="PRK13357.1"/>
    <property type="match status" value="1"/>
</dbReference>
<keyword evidence="5" id="KW-0963">Cytoplasm</keyword>
<dbReference type="Pfam" id="PF01063">
    <property type="entry name" value="Aminotran_4"/>
    <property type="match status" value="1"/>
</dbReference>
<dbReference type="GO" id="GO:0005739">
    <property type="term" value="C:mitochondrion"/>
    <property type="evidence" value="ECO:0007669"/>
    <property type="project" value="TreeGrafter"/>
</dbReference>
<dbReference type="InterPro" id="IPR036038">
    <property type="entry name" value="Aminotransferase-like"/>
</dbReference>
<sequence length="402" mass="44874">MCNTFIMANVGASPHTGHCHSDKGFKHETAGGCSGPGVDSFKVADLEIELVKAGAEKPDENTLGFGTVFTDHMLMINWSERGGWEKPHIRPLQNLSLHPAASALHYSVELFEGLKAYRGVDDKIRLFRPMLNMERMLRSAHRTCLPSFDKEELLKCIMKLVEIDKDWVPNSTTTSLYIRPTFIGTESSLGVKKSTKALLYVILSPAACYFAEGNLSAVSLWADPKYVRAWHGGTGDCKMGGNYGASIYAQYEAINAGCQQVLWLYGDDHKITEAGTMNLFVYWINENGEEELVTPPLDGIILPGVTRQCLLDLGHKWNEFRVQERTITMNEVLRALKENRVKEIFGSGTACSVCPVTRILYKGENLIIPTKENGPELAKRFLKHLTEIQYGQVPSDWTQLVV</sequence>
<dbReference type="GO" id="GO:0004084">
    <property type="term" value="F:branched-chain-amino-acid transaminase activity"/>
    <property type="evidence" value="ECO:0007669"/>
    <property type="project" value="UniProtKB-EC"/>
</dbReference>
<evidence type="ECO:0000313" key="21">
    <source>
        <dbReference type="Ensembl" id="ENSCMIP00000039864.1"/>
    </source>
</evidence>
<comment type="cofactor">
    <cofactor evidence="1 18">
        <name>pyridoxal 5'-phosphate</name>
        <dbReference type="ChEBI" id="CHEBI:597326"/>
    </cofactor>
</comment>
<evidence type="ECO:0000256" key="5">
    <source>
        <dbReference type="ARBA" id="ARBA00022490"/>
    </source>
</evidence>
<comment type="catalytic activity">
    <reaction evidence="13">
        <text>L-valine + 2-oxoglutarate = 3-methyl-2-oxobutanoate + L-glutamate</text>
        <dbReference type="Rhea" id="RHEA:24813"/>
        <dbReference type="ChEBI" id="CHEBI:11851"/>
        <dbReference type="ChEBI" id="CHEBI:16810"/>
        <dbReference type="ChEBI" id="CHEBI:29985"/>
        <dbReference type="ChEBI" id="CHEBI:57762"/>
        <dbReference type="EC" id="2.6.1.42"/>
    </reaction>
    <physiologicalReaction direction="left-to-right" evidence="13">
        <dbReference type="Rhea" id="RHEA:24814"/>
    </physiologicalReaction>
</comment>
<dbReference type="SUPFAM" id="SSF56752">
    <property type="entry name" value="D-aminoacid aminotransferase-like PLP-dependent enzymes"/>
    <property type="match status" value="1"/>
</dbReference>
<dbReference type="InterPro" id="IPR033939">
    <property type="entry name" value="BCAT_family"/>
</dbReference>
<dbReference type="EMBL" id="JW868333">
    <property type="protein sequence ID" value="AFP00851.1"/>
    <property type="molecule type" value="mRNA"/>
</dbReference>
<keyword evidence="10" id="KW-0443">Lipid metabolism</keyword>
<evidence type="ECO:0000256" key="10">
    <source>
        <dbReference type="ARBA" id="ARBA00023098"/>
    </source>
</evidence>
<keyword evidence="11 19" id="KW-0100">Branched-chain amino acid biosynthesis</keyword>
<dbReference type="GeneTree" id="ENSGT00390000009532"/>
<dbReference type="InterPro" id="IPR043131">
    <property type="entry name" value="BCAT-like_N"/>
</dbReference>
<evidence type="ECO:0000256" key="4">
    <source>
        <dbReference type="ARBA" id="ARBA00011738"/>
    </source>
</evidence>
<dbReference type="InterPro" id="IPR043132">
    <property type="entry name" value="BCAT-like_C"/>
</dbReference>
<dbReference type="STRING" id="7868.ENSCMIP00000039864"/>
<dbReference type="GO" id="GO:0009098">
    <property type="term" value="P:L-leucine biosynthetic process"/>
    <property type="evidence" value="ECO:0007669"/>
    <property type="project" value="TreeGrafter"/>
</dbReference>
<evidence type="ECO:0000313" key="22">
    <source>
        <dbReference type="Proteomes" id="UP000314986"/>
    </source>
</evidence>
<dbReference type="Gene3D" id="3.30.470.10">
    <property type="match status" value="1"/>
</dbReference>
<name>V9KRU2_CALMI</name>
<dbReference type="PANTHER" id="PTHR11825">
    <property type="entry name" value="SUBGROUP IIII AMINOTRANSFERASE"/>
    <property type="match status" value="1"/>
</dbReference>
<evidence type="ECO:0000313" key="20">
    <source>
        <dbReference type="EMBL" id="AFP00851.1"/>
    </source>
</evidence>
<accession>V9KRU2</accession>
<evidence type="ECO:0000256" key="16">
    <source>
        <dbReference type="PIRSR" id="PIRSR006468-1"/>
    </source>
</evidence>
<evidence type="ECO:0000256" key="17">
    <source>
        <dbReference type="RuleBase" id="RU004106"/>
    </source>
</evidence>
<dbReference type="GO" id="GO:0006629">
    <property type="term" value="P:lipid metabolic process"/>
    <property type="evidence" value="ECO:0007669"/>
    <property type="project" value="UniProtKB-KW"/>
</dbReference>
<evidence type="ECO:0000256" key="19">
    <source>
        <dbReference type="RuleBase" id="RU004517"/>
    </source>
</evidence>
<evidence type="ECO:0000256" key="14">
    <source>
        <dbReference type="ARBA" id="ARBA00052295"/>
    </source>
</evidence>
<organism evidence="20">
    <name type="scientific">Callorhinchus milii</name>
    <name type="common">Ghost shark</name>
    <dbReference type="NCBI Taxonomy" id="7868"/>
    <lineage>
        <taxon>Eukaryota</taxon>
        <taxon>Metazoa</taxon>
        <taxon>Chordata</taxon>
        <taxon>Craniata</taxon>
        <taxon>Vertebrata</taxon>
        <taxon>Chondrichthyes</taxon>
        <taxon>Holocephali</taxon>
        <taxon>Chimaeriformes</taxon>
        <taxon>Callorhinchidae</taxon>
        <taxon>Callorhinchus</taxon>
    </lineage>
</organism>
<comment type="function">
    <text evidence="15">Catalyzes the first reaction in the catabolism of the essential branched chain amino acids leucine, isoleucine, and valine.</text>
</comment>
<evidence type="ECO:0000256" key="15">
    <source>
        <dbReference type="ARBA" id="ARBA00057137"/>
    </source>
</evidence>
<protein>
    <recommendedName>
        <fullName evidence="19">Branched-chain-amino-acid aminotransferase</fullName>
        <ecNumber evidence="19">2.6.1.42</ecNumber>
    </recommendedName>
</protein>
<evidence type="ECO:0000256" key="3">
    <source>
        <dbReference type="ARBA" id="ARBA00009320"/>
    </source>
</evidence>
<keyword evidence="22" id="KW-1185">Reference proteome</keyword>
<keyword evidence="9 18" id="KW-0663">Pyridoxal phosphate</keyword>
<comment type="catalytic activity">
    <reaction evidence="14">
        <text>L-leucine + 2-oxoglutarate = 4-methyl-2-oxopentanoate + L-glutamate</text>
        <dbReference type="Rhea" id="RHEA:18321"/>
        <dbReference type="ChEBI" id="CHEBI:16810"/>
        <dbReference type="ChEBI" id="CHEBI:17865"/>
        <dbReference type="ChEBI" id="CHEBI:29985"/>
        <dbReference type="ChEBI" id="CHEBI:57427"/>
        <dbReference type="EC" id="2.6.1.42"/>
    </reaction>
    <physiologicalReaction direction="left-to-right" evidence="14">
        <dbReference type="Rhea" id="RHEA:18322"/>
    </physiologicalReaction>
</comment>
<dbReference type="NCBIfam" id="TIGR01123">
    <property type="entry name" value="ilvE_II"/>
    <property type="match status" value="1"/>
</dbReference>
<keyword evidence="7 19" id="KW-0028">Amino-acid biosynthesis</keyword>
<dbReference type="PANTHER" id="PTHR11825:SF70">
    <property type="entry name" value="BRANCHED-CHAIN-AMINO-ACID AMINOTRANSFERASE, CYTOSOLIC"/>
    <property type="match status" value="1"/>
</dbReference>
<gene>
    <name evidence="21" type="primary">bcat1</name>
</gene>
<evidence type="ECO:0000256" key="1">
    <source>
        <dbReference type="ARBA" id="ARBA00001933"/>
    </source>
</evidence>
<feature type="modified residue" description="N6-(pyridoxal phosphate)lysine" evidence="16">
    <location>
        <position position="238"/>
    </location>
</feature>
<evidence type="ECO:0000256" key="7">
    <source>
        <dbReference type="ARBA" id="ARBA00022605"/>
    </source>
</evidence>
<comment type="subunit">
    <text evidence="4">Homodimer.</text>
</comment>
<evidence type="ECO:0000256" key="9">
    <source>
        <dbReference type="ARBA" id="ARBA00022898"/>
    </source>
</evidence>
<reference evidence="21" key="4">
    <citation type="submission" date="2025-05" db="UniProtKB">
        <authorList>
            <consortium name="Ensembl"/>
        </authorList>
    </citation>
    <scope>IDENTIFICATION</scope>
</reference>
<dbReference type="InterPro" id="IPR001544">
    <property type="entry name" value="Aminotrans_IV"/>
</dbReference>
<evidence type="ECO:0000256" key="12">
    <source>
        <dbReference type="ARBA" id="ARBA00050522"/>
    </source>
</evidence>
<comment type="subcellular location">
    <subcellularLocation>
        <location evidence="2">Cytoplasm</location>
    </subcellularLocation>
</comment>
<evidence type="ECO:0000256" key="6">
    <source>
        <dbReference type="ARBA" id="ARBA00022576"/>
    </source>
</evidence>
<keyword evidence="6 19" id="KW-0032">Aminotransferase</keyword>
<dbReference type="EC" id="2.6.1.42" evidence="19"/>
<dbReference type="FunFam" id="3.20.10.10:FF:000005">
    <property type="entry name" value="Branched-chain-amino-acid aminotransferase"/>
    <property type="match status" value="1"/>
</dbReference>
<dbReference type="Ensembl" id="ENSCMIT00000040435.1">
    <property type="protein sequence ID" value="ENSCMIP00000039864.1"/>
    <property type="gene ID" value="ENSCMIG00000016673.1"/>
</dbReference>
<evidence type="ECO:0000256" key="13">
    <source>
        <dbReference type="ARBA" id="ARBA00050614"/>
    </source>
</evidence>
<evidence type="ECO:0000256" key="8">
    <source>
        <dbReference type="ARBA" id="ARBA00022679"/>
    </source>
</evidence>
<dbReference type="RefSeq" id="XP_007895502.1">
    <property type="nucleotide sequence ID" value="XM_007897311.1"/>
</dbReference>
<reference evidence="20 22" key="3">
    <citation type="journal article" date="2014" name="Nature">
        <title>Elephant shark genome provides unique insights into gnathostome evolution.</title>
        <authorList>
            <consortium name="International Elephant Shark Genome Sequencing Consortium"/>
            <person name="Venkatesh B."/>
            <person name="Lee A.P."/>
            <person name="Ravi V."/>
            <person name="Maurya A.K."/>
            <person name="Lian M.M."/>
            <person name="Swann J.B."/>
            <person name="Ohta Y."/>
            <person name="Flajnik M.F."/>
            <person name="Sutoh Y."/>
            <person name="Kasahara M."/>
            <person name="Hoon S."/>
            <person name="Gangu V."/>
            <person name="Roy S.W."/>
            <person name="Irimia M."/>
            <person name="Korzh V."/>
            <person name="Kondrychyn I."/>
            <person name="Lim Z.W."/>
            <person name="Tay B.H."/>
            <person name="Tohari S."/>
            <person name="Kong K.W."/>
            <person name="Ho S."/>
            <person name="Lorente-Galdos B."/>
            <person name="Quilez J."/>
            <person name="Marques-Bonet T."/>
            <person name="Raney B.J."/>
            <person name="Ingham P.W."/>
            <person name="Tay A."/>
            <person name="Hillier L.W."/>
            <person name="Minx P."/>
            <person name="Boehm T."/>
            <person name="Wilson R.K."/>
            <person name="Brenner S."/>
            <person name="Warren W.C."/>
        </authorList>
    </citation>
    <scope>NUCLEOTIDE SEQUENCE</scope>
    <source>
        <tissue evidence="20">Heart</tissue>
    </source>
</reference>
<evidence type="ECO:0000256" key="2">
    <source>
        <dbReference type="ARBA" id="ARBA00004496"/>
    </source>
</evidence>
<evidence type="ECO:0000256" key="18">
    <source>
        <dbReference type="RuleBase" id="RU004516"/>
    </source>
</evidence>
<reference evidence="22" key="1">
    <citation type="journal article" date="2006" name="Science">
        <title>Ancient noncoding elements conserved in the human genome.</title>
        <authorList>
            <person name="Venkatesh B."/>
            <person name="Kirkness E.F."/>
            <person name="Loh Y.H."/>
            <person name="Halpern A.L."/>
            <person name="Lee A.P."/>
            <person name="Johnson J."/>
            <person name="Dandona N."/>
            <person name="Viswanathan L.D."/>
            <person name="Tay A."/>
            <person name="Venter J.C."/>
            <person name="Strausberg R.L."/>
            <person name="Brenner S."/>
        </authorList>
    </citation>
    <scope>NUCLEOTIDE SEQUENCE [LARGE SCALE GENOMIC DNA]</scope>
</reference>
<dbReference type="GO" id="GO:0009099">
    <property type="term" value="P:L-valine biosynthetic process"/>
    <property type="evidence" value="ECO:0007669"/>
    <property type="project" value="TreeGrafter"/>
</dbReference>
<dbReference type="Gene3D" id="3.20.10.10">
    <property type="entry name" value="D-amino Acid Aminotransferase, subunit A, domain 2"/>
    <property type="match status" value="1"/>
</dbReference>
<dbReference type="OrthoDB" id="1732691at2759"/>
<evidence type="ECO:0000256" key="11">
    <source>
        <dbReference type="ARBA" id="ARBA00023304"/>
    </source>
</evidence>
<dbReference type="InterPro" id="IPR018300">
    <property type="entry name" value="Aminotrans_IV_CS"/>
</dbReference>
<dbReference type="CDD" id="cd01557">
    <property type="entry name" value="BCAT_beta_family"/>
    <property type="match status" value="1"/>
</dbReference>
<dbReference type="Proteomes" id="UP000314986">
    <property type="component" value="Unassembled WGS sequence"/>
</dbReference>
<dbReference type="FunFam" id="3.30.470.10:FF:000002">
    <property type="entry name" value="Branched-chain-amino-acid aminotransferase"/>
    <property type="match status" value="1"/>
</dbReference>
<dbReference type="PROSITE" id="PS00770">
    <property type="entry name" value="AA_TRANSFER_CLASS_4"/>
    <property type="match status" value="1"/>
</dbReference>
<dbReference type="CTD" id="586"/>
<reference evidence="22" key="2">
    <citation type="journal article" date="2007" name="PLoS Biol.">
        <title>Survey sequencing and comparative analysis of the elephant shark (Callorhinchus milii) genome.</title>
        <authorList>
            <person name="Venkatesh B."/>
            <person name="Kirkness E.F."/>
            <person name="Loh Y.H."/>
            <person name="Halpern A.L."/>
            <person name="Lee A.P."/>
            <person name="Johnson J."/>
            <person name="Dandona N."/>
            <person name="Viswanathan L.D."/>
            <person name="Tay A."/>
            <person name="Venter J.C."/>
            <person name="Strausberg R.L."/>
            <person name="Brenner S."/>
        </authorList>
    </citation>
    <scope>NUCLEOTIDE SEQUENCE [LARGE SCALE GENOMIC DNA]</scope>
</reference>
<dbReference type="OMA" id="TDFRFIA"/>
<proteinExistence type="evidence at transcript level"/>
<dbReference type="InterPro" id="IPR005786">
    <property type="entry name" value="B_amino_transII"/>
</dbReference>
<dbReference type="AlphaFoldDB" id="V9KRU2"/>
<dbReference type="KEGG" id="cmk:103181086"/>
<comment type="catalytic activity">
    <reaction evidence="12">
        <text>L-isoleucine + 2-oxoglutarate = (S)-3-methyl-2-oxopentanoate + L-glutamate</text>
        <dbReference type="Rhea" id="RHEA:24801"/>
        <dbReference type="ChEBI" id="CHEBI:16810"/>
        <dbReference type="ChEBI" id="CHEBI:29985"/>
        <dbReference type="ChEBI" id="CHEBI:35146"/>
        <dbReference type="ChEBI" id="CHEBI:58045"/>
        <dbReference type="EC" id="2.6.1.42"/>
    </reaction>
    <physiologicalReaction direction="left-to-right" evidence="12">
        <dbReference type="Rhea" id="RHEA:24802"/>
    </physiologicalReaction>
</comment>
<dbReference type="GeneID" id="103181086"/>
<dbReference type="PIRSF" id="PIRSF006468">
    <property type="entry name" value="BCAT1"/>
    <property type="match status" value="1"/>
</dbReference>
<keyword evidence="8 19" id="KW-0808">Transferase</keyword>
<comment type="similarity">
    <text evidence="3 17">Belongs to the class-IV pyridoxal-phosphate-dependent aminotransferase family.</text>
</comment>